<protein>
    <recommendedName>
        <fullName evidence="4">DUF3127 domain-containing protein</fullName>
    </recommendedName>
</protein>
<dbReference type="OrthoDB" id="40653at10239"/>
<gene>
    <name evidence="2" type="ORF">Phi19:1_gp027</name>
</gene>
<evidence type="ECO:0008006" key="4">
    <source>
        <dbReference type="Google" id="ProtNLM"/>
    </source>
</evidence>
<dbReference type="Proteomes" id="UP000014730">
    <property type="component" value="Segment"/>
</dbReference>
<dbReference type="EMBL" id="KC821607">
    <property type="protein sequence ID" value="AGO47317.1"/>
    <property type="molecule type" value="Genomic_DNA"/>
</dbReference>
<dbReference type="GeneID" id="16880851"/>
<evidence type="ECO:0000313" key="3">
    <source>
        <dbReference type="Proteomes" id="UP000014730"/>
    </source>
</evidence>
<proteinExistence type="predicted"/>
<dbReference type="KEGG" id="vg:16880851"/>
<sequence>MNLIFEGTITEIREPRTGTTDKGEWANVEFEVTELNPHIELYPQVGLFDMFKNGEHVKFAKDFKNMNPVGTKVRVEFNLKKNEYTKGDGTPAKFYKTSAWKVEKIEGSATPPPPPVDAFQTVDTNESDMDDLPF</sequence>
<accession>R9ZY95</accession>
<feature type="region of interest" description="Disordered" evidence="1">
    <location>
        <begin position="105"/>
        <end position="134"/>
    </location>
</feature>
<feature type="compositionally biased region" description="Acidic residues" evidence="1">
    <location>
        <begin position="125"/>
        <end position="134"/>
    </location>
</feature>
<reference evidence="2 3" key="1">
    <citation type="journal article" date="2013" name="Proc. Natl. Acad. Sci. U.S.A.">
        <title>Twelve previously unknown phage genera are ubiquitous in global oceans.</title>
        <authorList>
            <person name="Holmfeldt K."/>
            <person name="Solonenko N."/>
            <person name="Shah M."/>
            <person name="Corrier K."/>
            <person name="Riemann L."/>
            <person name="Verberkmoes N.C."/>
            <person name="Sullivan M.B."/>
        </authorList>
    </citation>
    <scope>NUCLEOTIDE SEQUENCE [LARGE SCALE GENOMIC DNA]</scope>
    <source>
        <strain evidence="2">Phi19:1</strain>
    </source>
</reference>
<reference evidence="3" key="2">
    <citation type="submission" date="2013-03" db="EMBL/GenBank/DDBJ databases">
        <title>The Cellulophaga phages: a novel, diverse, and globally ubiquitous model system.</title>
        <authorList>
            <person name="Holmfeldt K."/>
            <person name="Solonenko N."/>
            <person name="Shah M."/>
            <person name="Corrier K."/>
            <person name="Riemann L."/>
            <person name="VerBerkmoes N.C."/>
            <person name="Sullivan M.B."/>
        </authorList>
    </citation>
    <scope>NUCLEOTIDE SEQUENCE [LARGE SCALE GENOMIC DNA]</scope>
</reference>
<evidence type="ECO:0000313" key="2">
    <source>
        <dbReference type="EMBL" id="AGO47317.1"/>
    </source>
</evidence>
<organism evidence="2 3">
    <name type="scientific">Cellulophaga phage phi19:1</name>
    <dbReference type="NCBI Taxonomy" id="1327970"/>
    <lineage>
        <taxon>Viruses</taxon>
        <taxon>Duplodnaviria</taxon>
        <taxon>Heunggongvirae</taxon>
        <taxon>Uroviricota</taxon>
        <taxon>Caudoviricetes</taxon>
        <taxon>Assiduviridae</taxon>
        <taxon>Cellubavirus</taxon>
        <taxon>Cellubavirus phi19una</taxon>
    </lineage>
</organism>
<evidence type="ECO:0000256" key="1">
    <source>
        <dbReference type="SAM" id="MobiDB-lite"/>
    </source>
</evidence>
<dbReference type="RefSeq" id="YP_008241720.1">
    <property type="nucleotide sequence ID" value="NC_021799.1"/>
</dbReference>
<name>R9ZY95_9CAUD</name>
<keyword evidence="3" id="KW-1185">Reference proteome</keyword>